<comment type="caution">
    <text evidence="9">The sequence shown here is derived from an EMBL/GenBank/DDBJ whole genome shotgun (WGS) entry which is preliminary data.</text>
</comment>
<comment type="similarity">
    <text evidence="7">Belongs to the RecR family.</text>
</comment>
<dbReference type="SMART" id="SM00493">
    <property type="entry name" value="TOPRIM"/>
    <property type="match status" value="1"/>
</dbReference>
<dbReference type="Proteomes" id="UP000229574">
    <property type="component" value="Unassembled WGS sequence"/>
</dbReference>
<evidence type="ECO:0000313" key="9">
    <source>
        <dbReference type="EMBL" id="PIS17781.1"/>
    </source>
</evidence>
<dbReference type="SUPFAM" id="SSF111304">
    <property type="entry name" value="Recombination protein RecR"/>
    <property type="match status" value="1"/>
</dbReference>
<protein>
    <recommendedName>
        <fullName evidence="7">Recombination protein RecR</fullName>
    </recommendedName>
</protein>
<accession>A0A2H0WYW2</accession>
<feature type="zinc finger region" description="C4-type" evidence="7">
    <location>
        <begin position="57"/>
        <end position="72"/>
    </location>
</feature>
<dbReference type="Pfam" id="PF21176">
    <property type="entry name" value="RecR_HhH"/>
    <property type="match status" value="1"/>
</dbReference>
<dbReference type="PANTHER" id="PTHR30446:SF0">
    <property type="entry name" value="RECOMBINATION PROTEIN RECR"/>
    <property type="match status" value="1"/>
</dbReference>
<dbReference type="CDD" id="cd01025">
    <property type="entry name" value="TOPRIM_recR"/>
    <property type="match status" value="1"/>
</dbReference>
<evidence type="ECO:0000256" key="6">
    <source>
        <dbReference type="ARBA" id="ARBA00023204"/>
    </source>
</evidence>
<keyword evidence="1 7" id="KW-0479">Metal-binding</keyword>
<dbReference type="GO" id="GO:0006281">
    <property type="term" value="P:DNA repair"/>
    <property type="evidence" value="ECO:0007669"/>
    <property type="project" value="UniProtKB-UniRule"/>
</dbReference>
<evidence type="ECO:0000256" key="4">
    <source>
        <dbReference type="ARBA" id="ARBA00022833"/>
    </source>
</evidence>
<keyword evidence="3 7" id="KW-0863">Zinc-finger</keyword>
<dbReference type="Pfam" id="PF02132">
    <property type="entry name" value="RecR_ZnF"/>
    <property type="match status" value="1"/>
</dbReference>
<evidence type="ECO:0000256" key="5">
    <source>
        <dbReference type="ARBA" id="ARBA00023172"/>
    </source>
</evidence>
<dbReference type="InterPro" id="IPR006171">
    <property type="entry name" value="TOPRIM_dom"/>
</dbReference>
<evidence type="ECO:0000256" key="7">
    <source>
        <dbReference type="HAMAP-Rule" id="MF_00017"/>
    </source>
</evidence>
<proteinExistence type="inferred from homology"/>
<evidence type="ECO:0000259" key="8">
    <source>
        <dbReference type="PROSITE" id="PS50880"/>
    </source>
</evidence>
<feature type="domain" description="Toprim" evidence="8">
    <location>
        <begin position="80"/>
        <end position="175"/>
    </location>
</feature>
<dbReference type="Gene3D" id="1.10.8.420">
    <property type="entry name" value="RecR Domain 1"/>
    <property type="match status" value="1"/>
</dbReference>
<dbReference type="InterPro" id="IPR034137">
    <property type="entry name" value="TOPRIM_RecR"/>
</dbReference>
<keyword evidence="6 7" id="KW-0234">DNA repair</keyword>
<dbReference type="Gene3D" id="3.30.60.80">
    <property type="match status" value="1"/>
</dbReference>
<keyword evidence="2 7" id="KW-0227">DNA damage</keyword>
<reference evidence="10" key="1">
    <citation type="submission" date="2017-09" db="EMBL/GenBank/DDBJ databases">
        <title>Depth-based differentiation of microbial function through sediment-hosted aquifers and enrichment of novel symbionts in the deep terrestrial subsurface.</title>
        <authorList>
            <person name="Probst A.J."/>
            <person name="Ladd B."/>
            <person name="Jarett J.K."/>
            <person name="Geller-Mcgrath D.E."/>
            <person name="Sieber C.M.K."/>
            <person name="Emerson J.B."/>
            <person name="Anantharaman K."/>
            <person name="Thomas B.C."/>
            <person name="Malmstrom R."/>
            <person name="Stieglmeier M."/>
            <person name="Klingl A."/>
            <person name="Woyke T."/>
            <person name="Ryan C.M."/>
            <person name="Banfield J.F."/>
        </authorList>
    </citation>
    <scope>NUCLEOTIDE SEQUENCE [LARGE SCALE GENOMIC DNA]</scope>
</reference>
<dbReference type="Gene3D" id="3.40.1360.10">
    <property type="match status" value="1"/>
</dbReference>
<dbReference type="GO" id="GO:0003677">
    <property type="term" value="F:DNA binding"/>
    <property type="evidence" value="ECO:0007669"/>
    <property type="project" value="UniProtKB-UniRule"/>
</dbReference>
<dbReference type="EMBL" id="PEYY01000113">
    <property type="protein sequence ID" value="PIS17781.1"/>
    <property type="molecule type" value="Genomic_DNA"/>
</dbReference>
<comment type="function">
    <text evidence="7">May play a role in DNA repair. It seems to be involved in an RecBC-independent recombinational process of DNA repair. It may act with RecF and RecO.</text>
</comment>
<dbReference type="Pfam" id="PF21175">
    <property type="entry name" value="RecR_C"/>
    <property type="match status" value="1"/>
</dbReference>
<dbReference type="AlphaFoldDB" id="A0A2H0WYW2"/>
<dbReference type="NCBIfam" id="TIGR00615">
    <property type="entry name" value="recR"/>
    <property type="match status" value="1"/>
</dbReference>
<keyword evidence="4 7" id="KW-0862">Zinc</keyword>
<dbReference type="HAMAP" id="MF_00017">
    <property type="entry name" value="RecR"/>
    <property type="match status" value="1"/>
</dbReference>
<dbReference type="InterPro" id="IPR000093">
    <property type="entry name" value="DNA_Rcmb_RecR"/>
</dbReference>
<keyword evidence="5 7" id="KW-0233">DNA recombination</keyword>
<dbReference type="PANTHER" id="PTHR30446">
    <property type="entry name" value="RECOMBINATION PROTEIN RECR"/>
    <property type="match status" value="1"/>
</dbReference>
<dbReference type="InterPro" id="IPR015967">
    <property type="entry name" value="Rcmb_RecR_Znf"/>
</dbReference>
<dbReference type="Pfam" id="PF13662">
    <property type="entry name" value="Toprim_4"/>
    <property type="match status" value="1"/>
</dbReference>
<evidence type="ECO:0000256" key="3">
    <source>
        <dbReference type="ARBA" id="ARBA00022771"/>
    </source>
</evidence>
<evidence type="ECO:0000256" key="1">
    <source>
        <dbReference type="ARBA" id="ARBA00022723"/>
    </source>
</evidence>
<gene>
    <name evidence="7" type="primary">recR</name>
    <name evidence="9" type="ORF">COT54_02795</name>
</gene>
<sequence length="202" mass="22398">MKLPKVVEDLTNSFEKLPGIGRRSAQRLAFYLLRVPQRDLDFFANSLTNLKKLTKICTICHNLTDEDQCSICGDPKRDHNQVCVVESFQDVIALEKAGSYSGVYHVLHGSISPLNNVGPDELYIDTLVLRVKKGQISEVILATNTSLEGEATALYIQQALQVDPPKGEVKISRIGRGLPTGVEIEYADDQTLMQALSTRKII</sequence>
<organism evidence="9 10">
    <name type="scientific">Candidatus Collierbacteria bacterium CG09_land_8_20_14_0_10_46_12</name>
    <dbReference type="NCBI Taxonomy" id="1974533"/>
    <lineage>
        <taxon>Bacteria</taxon>
        <taxon>Candidatus Collieribacteriota</taxon>
    </lineage>
</organism>
<dbReference type="InterPro" id="IPR023627">
    <property type="entry name" value="Rcmb_RecR"/>
</dbReference>
<evidence type="ECO:0000313" key="10">
    <source>
        <dbReference type="Proteomes" id="UP000229574"/>
    </source>
</evidence>
<dbReference type="GO" id="GO:0008270">
    <property type="term" value="F:zinc ion binding"/>
    <property type="evidence" value="ECO:0007669"/>
    <property type="project" value="UniProtKB-KW"/>
</dbReference>
<evidence type="ECO:0000256" key="2">
    <source>
        <dbReference type="ARBA" id="ARBA00022763"/>
    </source>
</evidence>
<dbReference type="GO" id="GO:0006310">
    <property type="term" value="P:DNA recombination"/>
    <property type="evidence" value="ECO:0007669"/>
    <property type="project" value="UniProtKB-UniRule"/>
</dbReference>
<name>A0A2H0WYW2_9BACT</name>
<dbReference type="PROSITE" id="PS01300">
    <property type="entry name" value="RECR"/>
    <property type="match status" value="1"/>
</dbReference>
<dbReference type="PROSITE" id="PS50880">
    <property type="entry name" value="TOPRIM"/>
    <property type="match status" value="1"/>
</dbReference>